<dbReference type="GO" id="GO:0062129">
    <property type="term" value="C:chitin-based extracellular matrix"/>
    <property type="evidence" value="ECO:0007669"/>
    <property type="project" value="TreeGrafter"/>
</dbReference>
<reference evidence="4" key="2">
    <citation type="submission" date="2020-05" db="UniProtKB">
        <authorList>
            <consortium name="EnsemblMetazoa"/>
        </authorList>
    </citation>
    <scope>IDENTIFICATION</scope>
    <source>
        <strain evidence="4">IAEA</strain>
    </source>
</reference>
<dbReference type="AlphaFoldDB" id="A0A1A9X0K3"/>
<evidence type="ECO:0000313" key="5">
    <source>
        <dbReference type="Proteomes" id="UP000091820"/>
    </source>
</evidence>
<dbReference type="Pfam" id="PF00379">
    <property type="entry name" value="Chitin_bind_4"/>
    <property type="match status" value="1"/>
</dbReference>
<dbReference type="PROSITE" id="PS51155">
    <property type="entry name" value="CHIT_BIND_RR_2"/>
    <property type="match status" value="1"/>
</dbReference>
<reference evidence="5" key="1">
    <citation type="submission" date="2014-03" db="EMBL/GenBank/DDBJ databases">
        <authorList>
            <person name="Aksoy S."/>
            <person name="Warren W."/>
            <person name="Wilson R.K."/>
        </authorList>
    </citation>
    <scope>NUCLEOTIDE SEQUENCE [LARGE SCALE GENOMIC DNA]</scope>
    <source>
        <strain evidence="5">IAEA</strain>
    </source>
</reference>
<dbReference type="InterPro" id="IPR050468">
    <property type="entry name" value="Cuticle_Struct_Prot"/>
</dbReference>
<proteinExistence type="predicted"/>
<evidence type="ECO:0000256" key="3">
    <source>
        <dbReference type="SAM" id="SignalP"/>
    </source>
</evidence>
<evidence type="ECO:0000256" key="1">
    <source>
        <dbReference type="ARBA" id="ARBA00022460"/>
    </source>
</evidence>
<dbReference type="PANTHER" id="PTHR10380:SF196">
    <property type="entry name" value="CUTICULAR PROTEIN 72EA"/>
    <property type="match status" value="1"/>
</dbReference>
<keyword evidence="5" id="KW-1185">Reference proteome</keyword>
<feature type="chain" id="PRO_5008400842" description="Cuticle protein 6" evidence="3">
    <location>
        <begin position="20"/>
        <end position="276"/>
    </location>
</feature>
<dbReference type="EnsemblMetazoa" id="GBRI039738-RA">
    <property type="protein sequence ID" value="GBRI039738-PA"/>
    <property type="gene ID" value="GBRI039738"/>
</dbReference>
<dbReference type="PROSITE" id="PS00233">
    <property type="entry name" value="CHIT_BIND_RR_1"/>
    <property type="match status" value="1"/>
</dbReference>
<keyword evidence="3" id="KW-0732">Signal</keyword>
<protein>
    <recommendedName>
        <fullName evidence="6">Cuticle protein 6</fullName>
    </recommendedName>
</protein>
<feature type="signal peptide" evidence="3">
    <location>
        <begin position="1"/>
        <end position="19"/>
    </location>
</feature>
<accession>A0A1A9X0K3</accession>
<dbReference type="STRING" id="37001.A0A1A9X0K3"/>
<dbReference type="GO" id="GO:0008010">
    <property type="term" value="F:structural constituent of chitin-based larval cuticle"/>
    <property type="evidence" value="ECO:0007669"/>
    <property type="project" value="TreeGrafter"/>
</dbReference>
<dbReference type="PANTHER" id="PTHR10380">
    <property type="entry name" value="CUTICLE PROTEIN"/>
    <property type="match status" value="1"/>
</dbReference>
<name>A0A1A9X0K3_9MUSC</name>
<sequence length="276" mass="29552">MRFFIILSIVMGLGQMAQSALLLTSALRSYPFLYGAAHTSSVITPVQQQYHTQDELGQYAYGYSDPLSSKQEVRSLDGVTQGSYSYVDPEGLLQTVDYTADENGFRVAATNLPKPEQNSKYHTAATTISIPIASVPDTSAATVAIPTTTIAANTDSESINAISSSGPAIHTSSGLRLASGSTTHTKFATDTAHVRSLELSQPVADTTKMATAGTILIKGQPHELIFSTPVALTGYPSTISRSLIPKASRDLIGVSVLRYQDAQEDPFFELCDFNFT</sequence>
<dbReference type="InterPro" id="IPR031311">
    <property type="entry name" value="CHIT_BIND_RR_consensus"/>
</dbReference>
<evidence type="ECO:0000256" key="2">
    <source>
        <dbReference type="PROSITE-ProRule" id="PRU00497"/>
    </source>
</evidence>
<dbReference type="InterPro" id="IPR000618">
    <property type="entry name" value="Insect_cuticle"/>
</dbReference>
<dbReference type="Proteomes" id="UP000091820">
    <property type="component" value="Unassembled WGS sequence"/>
</dbReference>
<evidence type="ECO:0008006" key="6">
    <source>
        <dbReference type="Google" id="ProtNLM"/>
    </source>
</evidence>
<dbReference type="VEuPathDB" id="VectorBase:GBRI039738"/>
<keyword evidence="1 2" id="KW-0193">Cuticle</keyword>
<evidence type="ECO:0000313" key="4">
    <source>
        <dbReference type="EnsemblMetazoa" id="GBRI039738-PA"/>
    </source>
</evidence>
<organism evidence="4 5">
    <name type="scientific">Glossina brevipalpis</name>
    <dbReference type="NCBI Taxonomy" id="37001"/>
    <lineage>
        <taxon>Eukaryota</taxon>
        <taxon>Metazoa</taxon>
        <taxon>Ecdysozoa</taxon>
        <taxon>Arthropoda</taxon>
        <taxon>Hexapoda</taxon>
        <taxon>Insecta</taxon>
        <taxon>Pterygota</taxon>
        <taxon>Neoptera</taxon>
        <taxon>Endopterygota</taxon>
        <taxon>Diptera</taxon>
        <taxon>Brachycera</taxon>
        <taxon>Muscomorpha</taxon>
        <taxon>Hippoboscoidea</taxon>
        <taxon>Glossinidae</taxon>
        <taxon>Glossina</taxon>
    </lineage>
</organism>